<reference evidence="1 2" key="1">
    <citation type="journal article" date="2021" name="Elife">
        <title>Chloroplast acquisition without the gene transfer in kleptoplastic sea slugs, Plakobranchus ocellatus.</title>
        <authorList>
            <person name="Maeda T."/>
            <person name="Takahashi S."/>
            <person name="Yoshida T."/>
            <person name="Shimamura S."/>
            <person name="Takaki Y."/>
            <person name="Nagai Y."/>
            <person name="Toyoda A."/>
            <person name="Suzuki Y."/>
            <person name="Arimoto A."/>
            <person name="Ishii H."/>
            <person name="Satoh N."/>
            <person name="Nishiyama T."/>
            <person name="Hasebe M."/>
            <person name="Maruyama T."/>
            <person name="Minagawa J."/>
            <person name="Obokata J."/>
            <person name="Shigenobu S."/>
        </authorList>
    </citation>
    <scope>NUCLEOTIDE SEQUENCE [LARGE SCALE GENOMIC DNA]</scope>
</reference>
<dbReference type="EMBL" id="BLXT01000588">
    <property type="protein sequence ID" value="GFN78351.1"/>
    <property type="molecule type" value="Genomic_DNA"/>
</dbReference>
<gene>
    <name evidence="1" type="ORF">PoB_000485700</name>
</gene>
<name>A0AAV3Y8A3_9GAST</name>
<sequence>MVVVLACRARPPLTKAYLLYEALEYLQAIDVGVISPTSMLQAKYAFFLNCSTLGHKYVKKTNMLHVNSQTIAVAIRHVARGDYRSLRDFTKHLGMLKSALPIMQRNRGDFSRLAPNYQHAMVFKLQEDSELVNYVIPCSKMFYCLTSETTQYL</sequence>
<accession>A0AAV3Y8A3</accession>
<organism evidence="1 2">
    <name type="scientific">Plakobranchus ocellatus</name>
    <dbReference type="NCBI Taxonomy" id="259542"/>
    <lineage>
        <taxon>Eukaryota</taxon>
        <taxon>Metazoa</taxon>
        <taxon>Spiralia</taxon>
        <taxon>Lophotrochozoa</taxon>
        <taxon>Mollusca</taxon>
        <taxon>Gastropoda</taxon>
        <taxon>Heterobranchia</taxon>
        <taxon>Euthyneura</taxon>
        <taxon>Panpulmonata</taxon>
        <taxon>Sacoglossa</taxon>
        <taxon>Placobranchoidea</taxon>
        <taxon>Plakobranchidae</taxon>
        <taxon>Plakobranchus</taxon>
    </lineage>
</organism>
<proteinExistence type="predicted"/>
<keyword evidence="2" id="KW-1185">Reference proteome</keyword>
<evidence type="ECO:0000313" key="2">
    <source>
        <dbReference type="Proteomes" id="UP000735302"/>
    </source>
</evidence>
<evidence type="ECO:0000313" key="1">
    <source>
        <dbReference type="EMBL" id="GFN78351.1"/>
    </source>
</evidence>
<dbReference type="AlphaFoldDB" id="A0AAV3Y8A3"/>
<comment type="caution">
    <text evidence="1">The sequence shown here is derived from an EMBL/GenBank/DDBJ whole genome shotgun (WGS) entry which is preliminary data.</text>
</comment>
<dbReference type="Proteomes" id="UP000735302">
    <property type="component" value="Unassembled WGS sequence"/>
</dbReference>
<protein>
    <submittedName>
        <fullName evidence="1">Uncharacterized protein</fullName>
    </submittedName>
</protein>